<sequence length="87" mass="9912">MSLGGLVERRTQDGTKGAKGALHKIQYEIEETILVHSRSKTTRNFLSSKTFNEIFFKNDVALTGEQTKMKRLACRDVHLDSFAEQPR</sequence>
<evidence type="ECO:0000313" key="1">
    <source>
        <dbReference type="EMBL" id="KAK7582239.1"/>
    </source>
</evidence>
<evidence type="ECO:0000313" key="2">
    <source>
        <dbReference type="Proteomes" id="UP001367676"/>
    </source>
</evidence>
<dbReference type="AlphaFoldDB" id="A0AAN9TSL0"/>
<proteinExistence type="predicted"/>
<keyword evidence="2" id="KW-1185">Reference proteome</keyword>
<dbReference type="Proteomes" id="UP001367676">
    <property type="component" value="Unassembled WGS sequence"/>
</dbReference>
<gene>
    <name evidence="1" type="ORF">V9T40_013684</name>
</gene>
<reference evidence="1 2" key="1">
    <citation type="submission" date="2024-03" db="EMBL/GenBank/DDBJ databases">
        <title>Adaptation during the transition from Ophiocordyceps entomopathogen to insect associate is accompanied by gene loss and intensified selection.</title>
        <authorList>
            <person name="Ward C.M."/>
            <person name="Onetto C.A."/>
            <person name="Borneman A.R."/>
        </authorList>
    </citation>
    <scope>NUCLEOTIDE SEQUENCE [LARGE SCALE GENOMIC DNA]</scope>
    <source>
        <strain evidence="1">AWRI1</strain>
        <tissue evidence="1">Single Adult Female</tissue>
    </source>
</reference>
<name>A0AAN9TSL0_9HEMI</name>
<comment type="caution">
    <text evidence="1">The sequence shown here is derived from an EMBL/GenBank/DDBJ whole genome shotgun (WGS) entry which is preliminary data.</text>
</comment>
<protein>
    <submittedName>
        <fullName evidence="1">Uncharacterized protein</fullName>
    </submittedName>
</protein>
<accession>A0AAN9TSL0</accession>
<organism evidence="1 2">
    <name type="scientific">Parthenolecanium corni</name>
    <dbReference type="NCBI Taxonomy" id="536013"/>
    <lineage>
        <taxon>Eukaryota</taxon>
        <taxon>Metazoa</taxon>
        <taxon>Ecdysozoa</taxon>
        <taxon>Arthropoda</taxon>
        <taxon>Hexapoda</taxon>
        <taxon>Insecta</taxon>
        <taxon>Pterygota</taxon>
        <taxon>Neoptera</taxon>
        <taxon>Paraneoptera</taxon>
        <taxon>Hemiptera</taxon>
        <taxon>Sternorrhyncha</taxon>
        <taxon>Coccoidea</taxon>
        <taxon>Coccidae</taxon>
        <taxon>Parthenolecanium</taxon>
    </lineage>
</organism>
<dbReference type="EMBL" id="JBBCAQ010000033">
    <property type="protein sequence ID" value="KAK7582239.1"/>
    <property type="molecule type" value="Genomic_DNA"/>
</dbReference>